<evidence type="ECO:0000313" key="14">
    <source>
        <dbReference type="Proteomes" id="UP000029843"/>
    </source>
</evidence>
<dbReference type="NCBIfam" id="NF000839">
    <property type="entry name" value="PRK00071.1-1"/>
    <property type="match status" value="1"/>
</dbReference>
<keyword evidence="9 11" id="KW-0520">NAD</keyword>
<dbReference type="PANTHER" id="PTHR39321">
    <property type="entry name" value="NICOTINATE-NUCLEOTIDE ADENYLYLTRANSFERASE-RELATED"/>
    <property type="match status" value="1"/>
</dbReference>
<reference evidence="13 14" key="1">
    <citation type="submission" date="2014-08" db="EMBL/GenBank/DDBJ databases">
        <title>Genomic and Phenotypic Diversity of Colwellia psychrerythraea strains from Disparate Marine Basins.</title>
        <authorList>
            <person name="Techtmann S.M."/>
            <person name="Stelling S.C."/>
            <person name="Utturkar S.M."/>
            <person name="Alshibli N."/>
            <person name="Harris A."/>
            <person name="Brown S.D."/>
            <person name="Hazen T.C."/>
        </authorList>
    </citation>
    <scope>NUCLEOTIDE SEQUENCE [LARGE SCALE GENOMIC DNA]</scope>
    <source>
        <strain evidence="13 14">ND2E</strain>
    </source>
</reference>
<evidence type="ECO:0000256" key="5">
    <source>
        <dbReference type="ARBA" id="ARBA00022679"/>
    </source>
</evidence>
<dbReference type="PATRIC" id="fig|28229.4.peg.1029"/>
<evidence type="ECO:0000256" key="9">
    <source>
        <dbReference type="ARBA" id="ARBA00023027"/>
    </source>
</evidence>
<organism evidence="13 14">
    <name type="scientific">Colwellia psychrerythraea</name>
    <name type="common">Vibrio psychroerythus</name>
    <dbReference type="NCBI Taxonomy" id="28229"/>
    <lineage>
        <taxon>Bacteria</taxon>
        <taxon>Pseudomonadati</taxon>
        <taxon>Pseudomonadota</taxon>
        <taxon>Gammaproteobacteria</taxon>
        <taxon>Alteromonadales</taxon>
        <taxon>Colwelliaceae</taxon>
        <taxon>Colwellia</taxon>
    </lineage>
</organism>
<dbReference type="RefSeq" id="WP_052056269.1">
    <property type="nucleotide sequence ID" value="NZ_JQED01000007.1"/>
</dbReference>
<comment type="pathway">
    <text evidence="2 11">Cofactor biosynthesis; NAD(+) biosynthesis; deamido-NAD(+) from nicotinate D-ribonucleotide: step 1/1.</text>
</comment>
<evidence type="ECO:0000313" key="13">
    <source>
        <dbReference type="EMBL" id="KGJ94073.1"/>
    </source>
</evidence>
<dbReference type="NCBIfam" id="TIGR00482">
    <property type="entry name" value="nicotinate (nicotinamide) nucleotide adenylyltransferase"/>
    <property type="match status" value="1"/>
</dbReference>
<dbReference type="UniPathway" id="UPA00253">
    <property type="reaction ID" value="UER00332"/>
</dbReference>
<dbReference type="CDD" id="cd02165">
    <property type="entry name" value="NMNAT"/>
    <property type="match status" value="1"/>
</dbReference>
<dbReference type="Pfam" id="PF01467">
    <property type="entry name" value="CTP_transf_like"/>
    <property type="match status" value="1"/>
</dbReference>
<dbReference type="NCBIfam" id="TIGR00125">
    <property type="entry name" value="cyt_tran_rel"/>
    <property type="match status" value="1"/>
</dbReference>
<dbReference type="NCBIfam" id="NF000840">
    <property type="entry name" value="PRK00071.1-3"/>
    <property type="match status" value="1"/>
</dbReference>
<name>A0A099KWP7_COLPS</name>
<sequence length="233" mass="26333">MANLTMQAKTFTINQQRNTPGIGILGGTFDPIHLGHTQSAQAVANELGLQKVLLIPAHIPPHKVSPELTPHASAEQRAAMVEIACKSSSLFTCDLRELKRSGHSYTVDTLKELKQQYPHQPLYFIIGMDSLMSFTSWHQYLEILSLCHLIVNARPNYPAEQLNNETVTLLKNYQTTDITQLTRLEAGTIFFAHECFFDISSTQIRQELVQKQSCNHLILPSISEFINKNNLYR</sequence>
<keyword evidence="7 11" id="KW-0547">Nucleotide-binding</keyword>
<comment type="caution">
    <text evidence="13">The sequence shown here is derived from an EMBL/GenBank/DDBJ whole genome shotgun (WGS) entry which is preliminary data.</text>
</comment>
<keyword evidence="4 11" id="KW-0662">Pyridine nucleotide biosynthesis</keyword>
<dbReference type="EMBL" id="JQED01000007">
    <property type="protein sequence ID" value="KGJ94073.1"/>
    <property type="molecule type" value="Genomic_DNA"/>
</dbReference>
<evidence type="ECO:0000256" key="4">
    <source>
        <dbReference type="ARBA" id="ARBA00022642"/>
    </source>
</evidence>
<comment type="function">
    <text evidence="1 11">Catalyzes the reversible adenylation of nicotinate mononucleotide (NaMN) to nicotinic acid adenine dinucleotide (NaAD).</text>
</comment>
<dbReference type="GO" id="GO:0005524">
    <property type="term" value="F:ATP binding"/>
    <property type="evidence" value="ECO:0007669"/>
    <property type="project" value="UniProtKB-KW"/>
</dbReference>
<evidence type="ECO:0000259" key="12">
    <source>
        <dbReference type="Pfam" id="PF01467"/>
    </source>
</evidence>
<dbReference type="SUPFAM" id="SSF52374">
    <property type="entry name" value="Nucleotidylyl transferase"/>
    <property type="match status" value="1"/>
</dbReference>
<dbReference type="InterPro" id="IPR005248">
    <property type="entry name" value="NadD/NMNAT"/>
</dbReference>
<accession>A0A099KWP7</accession>
<dbReference type="Proteomes" id="UP000029843">
    <property type="component" value="Unassembled WGS sequence"/>
</dbReference>
<dbReference type="GO" id="GO:0009435">
    <property type="term" value="P:NAD+ biosynthetic process"/>
    <property type="evidence" value="ECO:0007669"/>
    <property type="project" value="UniProtKB-UniRule"/>
</dbReference>
<evidence type="ECO:0000256" key="6">
    <source>
        <dbReference type="ARBA" id="ARBA00022695"/>
    </source>
</evidence>
<protein>
    <recommendedName>
        <fullName evidence="11">Probable nicotinate-nucleotide adenylyltransferase</fullName>
        <ecNumber evidence="11">2.7.7.18</ecNumber>
    </recommendedName>
    <alternativeName>
        <fullName evidence="11">Deamido-NAD(+) diphosphorylase</fullName>
    </alternativeName>
    <alternativeName>
        <fullName evidence="11">Deamido-NAD(+) pyrophosphorylase</fullName>
    </alternativeName>
    <alternativeName>
        <fullName evidence="11">Nicotinate mononucleotide adenylyltransferase</fullName>
        <shortName evidence="11">NaMN adenylyltransferase</shortName>
    </alternativeName>
</protein>
<gene>
    <name evidence="11" type="primary">nadD</name>
    <name evidence="13" type="ORF">ND2E_2006</name>
</gene>
<dbReference type="EC" id="2.7.7.18" evidence="11"/>
<keyword evidence="5 11" id="KW-0808">Transferase</keyword>
<dbReference type="AlphaFoldDB" id="A0A099KWP7"/>
<keyword evidence="6 11" id="KW-0548">Nucleotidyltransferase</keyword>
<evidence type="ECO:0000256" key="7">
    <source>
        <dbReference type="ARBA" id="ARBA00022741"/>
    </source>
</evidence>
<evidence type="ECO:0000256" key="2">
    <source>
        <dbReference type="ARBA" id="ARBA00005019"/>
    </source>
</evidence>
<evidence type="ECO:0000256" key="11">
    <source>
        <dbReference type="HAMAP-Rule" id="MF_00244"/>
    </source>
</evidence>
<dbReference type="GO" id="GO:0004515">
    <property type="term" value="F:nicotinate-nucleotide adenylyltransferase activity"/>
    <property type="evidence" value="ECO:0007669"/>
    <property type="project" value="UniProtKB-UniRule"/>
</dbReference>
<evidence type="ECO:0000256" key="8">
    <source>
        <dbReference type="ARBA" id="ARBA00022840"/>
    </source>
</evidence>
<keyword evidence="8 11" id="KW-0067">ATP-binding</keyword>
<evidence type="ECO:0000256" key="1">
    <source>
        <dbReference type="ARBA" id="ARBA00002324"/>
    </source>
</evidence>
<dbReference type="InterPro" id="IPR004821">
    <property type="entry name" value="Cyt_trans-like"/>
</dbReference>
<dbReference type="PANTHER" id="PTHR39321:SF3">
    <property type="entry name" value="PHOSPHOPANTETHEINE ADENYLYLTRANSFERASE"/>
    <property type="match status" value="1"/>
</dbReference>
<dbReference type="HAMAP" id="MF_00244">
    <property type="entry name" value="NaMN_adenylyltr"/>
    <property type="match status" value="1"/>
</dbReference>
<evidence type="ECO:0000256" key="10">
    <source>
        <dbReference type="ARBA" id="ARBA00048721"/>
    </source>
</evidence>
<feature type="domain" description="Cytidyltransferase-like" evidence="12">
    <location>
        <begin position="24"/>
        <end position="206"/>
    </location>
</feature>
<proteinExistence type="inferred from homology"/>
<comment type="similarity">
    <text evidence="3 11">Belongs to the NadD family.</text>
</comment>
<comment type="catalytic activity">
    <reaction evidence="10 11">
        <text>nicotinate beta-D-ribonucleotide + ATP + H(+) = deamido-NAD(+) + diphosphate</text>
        <dbReference type="Rhea" id="RHEA:22860"/>
        <dbReference type="ChEBI" id="CHEBI:15378"/>
        <dbReference type="ChEBI" id="CHEBI:30616"/>
        <dbReference type="ChEBI" id="CHEBI:33019"/>
        <dbReference type="ChEBI" id="CHEBI:57502"/>
        <dbReference type="ChEBI" id="CHEBI:58437"/>
        <dbReference type="EC" id="2.7.7.18"/>
    </reaction>
</comment>
<dbReference type="InterPro" id="IPR014729">
    <property type="entry name" value="Rossmann-like_a/b/a_fold"/>
</dbReference>
<evidence type="ECO:0000256" key="3">
    <source>
        <dbReference type="ARBA" id="ARBA00009014"/>
    </source>
</evidence>
<dbReference type="Gene3D" id="3.40.50.620">
    <property type="entry name" value="HUPs"/>
    <property type="match status" value="1"/>
</dbReference>